<evidence type="ECO:0008006" key="2">
    <source>
        <dbReference type="Google" id="ProtNLM"/>
    </source>
</evidence>
<dbReference type="Pfam" id="PF13589">
    <property type="entry name" value="HATPase_c_3"/>
    <property type="match status" value="1"/>
</dbReference>
<reference evidence="1" key="1">
    <citation type="journal article" date="2014" name="Front. Microbiol.">
        <title>High frequency of phylogenetically diverse reductive dehalogenase-homologous genes in deep subseafloor sedimentary metagenomes.</title>
        <authorList>
            <person name="Kawai M."/>
            <person name="Futagami T."/>
            <person name="Toyoda A."/>
            <person name="Takaki Y."/>
            <person name="Nishi S."/>
            <person name="Hori S."/>
            <person name="Arai W."/>
            <person name="Tsubouchi T."/>
            <person name="Morono Y."/>
            <person name="Uchiyama I."/>
            <person name="Ito T."/>
            <person name="Fujiyama A."/>
            <person name="Inagaki F."/>
            <person name="Takami H."/>
        </authorList>
    </citation>
    <scope>NUCLEOTIDE SEQUENCE</scope>
    <source>
        <strain evidence="1">Expedition CK06-06</strain>
    </source>
</reference>
<evidence type="ECO:0000313" key="1">
    <source>
        <dbReference type="EMBL" id="GAI51840.1"/>
    </source>
</evidence>
<accession>X1QLF6</accession>
<dbReference type="EMBL" id="BARV01040213">
    <property type="protein sequence ID" value="GAI51840.1"/>
    <property type="molecule type" value="Genomic_DNA"/>
</dbReference>
<sequence>MNRIKEQDSGTISVADITIAQLSHGLYRSTATAFKELVNNAYDADATVVRIDTNYPEFDFISCVDNGSGMPLKEFLRYFRDEGIGSCIKRKGTKDTTAVYNRPVIGRLGIGMLAVGQLCHSFEIESHYKDDDGVDKAFH</sequence>
<dbReference type="SUPFAM" id="SSF55874">
    <property type="entry name" value="ATPase domain of HSP90 chaperone/DNA topoisomerase II/histidine kinase"/>
    <property type="match status" value="1"/>
</dbReference>
<name>X1QLF6_9ZZZZ</name>
<proteinExistence type="predicted"/>
<dbReference type="Gene3D" id="3.30.565.10">
    <property type="entry name" value="Histidine kinase-like ATPase, C-terminal domain"/>
    <property type="match status" value="1"/>
</dbReference>
<gene>
    <name evidence="1" type="ORF">S06H3_61347</name>
</gene>
<protein>
    <recommendedName>
        <fullName evidence="2">Histidine kinase/HSP90-like ATPase domain-containing protein</fullName>
    </recommendedName>
</protein>
<feature type="non-terminal residue" evidence="1">
    <location>
        <position position="139"/>
    </location>
</feature>
<comment type="caution">
    <text evidence="1">The sequence shown here is derived from an EMBL/GenBank/DDBJ whole genome shotgun (WGS) entry which is preliminary data.</text>
</comment>
<organism evidence="1">
    <name type="scientific">marine sediment metagenome</name>
    <dbReference type="NCBI Taxonomy" id="412755"/>
    <lineage>
        <taxon>unclassified sequences</taxon>
        <taxon>metagenomes</taxon>
        <taxon>ecological metagenomes</taxon>
    </lineage>
</organism>
<dbReference type="InterPro" id="IPR036890">
    <property type="entry name" value="HATPase_C_sf"/>
</dbReference>
<dbReference type="AlphaFoldDB" id="X1QLF6"/>